<evidence type="ECO:0000313" key="1">
    <source>
        <dbReference type="EMBL" id="MBA5779495.1"/>
    </source>
</evidence>
<dbReference type="Proteomes" id="UP000541109">
    <property type="component" value="Unassembled WGS sequence"/>
</dbReference>
<organism evidence="1 2">
    <name type="scientific">Stappia albiluteola</name>
    <dbReference type="NCBI Taxonomy" id="2758565"/>
    <lineage>
        <taxon>Bacteria</taxon>
        <taxon>Pseudomonadati</taxon>
        <taxon>Pseudomonadota</taxon>
        <taxon>Alphaproteobacteria</taxon>
        <taxon>Hyphomicrobiales</taxon>
        <taxon>Stappiaceae</taxon>
        <taxon>Stappia</taxon>
    </lineage>
</organism>
<dbReference type="Gene3D" id="3.30.2000.30">
    <property type="match status" value="1"/>
</dbReference>
<reference evidence="1 2" key="1">
    <citation type="submission" date="2020-07" db="EMBL/GenBank/DDBJ databases">
        <title>Stappia sp., F7233, whole genome shotgun sequencing project.</title>
        <authorList>
            <person name="Jiang S."/>
            <person name="Liu Z.W."/>
            <person name="Du Z.J."/>
        </authorList>
    </citation>
    <scope>NUCLEOTIDE SEQUENCE [LARGE SCALE GENOMIC DNA]</scope>
    <source>
        <strain evidence="1 2">F7233</strain>
    </source>
</reference>
<accession>A0A839AK27</accession>
<dbReference type="AlphaFoldDB" id="A0A839AK27"/>
<keyword evidence="2" id="KW-1185">Reference proteome</keyword>
<dbReference type="Pfam" id="PF11367">
    <property type="entry name" value="Tail_completion_gp17"/>
    <property type="match status" value="1"/>
</dbReference>
<comment type="caution">
    <text evidence="1">The sequence shown here is derived from an EMBL/GenBank/DDBJ whole genome shotgun (WGS) entry which is preliminary data.</text>
</comment>
<name>A0A839AK27_9HYPH</name>
<dbReference type="RefSeq" id="WP_182168325.1">
    <property type="nucleotide sequence ID" value="NZ_JACFXV010000068.1"/>
</dbReference>
<sequence length="133" mass="14535">MTAYAWPLQQALYAALTDPPLDGVTRVVDHSFADAGNGDFPFVQIGEAQSLPNDVQCSTGSDEYIDLHVWSRYRGQREVKEIMGAIHAALHQSTLAVDGLSSCFAYVDGQRVFTDPDGLTRHGVVTLKITCHI</sequence>
<dbReference type="EMBL" id="JACFXV010000068">
    <property type="protein sequence ID" value="MBA5779495.1"/>
    <property type="molecule type" value="Genomic_DNA"/>
</dbReference>
<proteinExistence type="predicted"/>
<gene>
    <name evidence="1" type="ORF">H2509_20385</name>
</gene>
<dbReference type="InterPro" id="IPR053745">
    <property type="entry name" value="Viral_Tail_Comp_sf"/>
</dbReference>
<protein>
    <submittedName>
        <fullName evidence="1">DUF3168 domain-containing protein</fullName>
    </submittedName>
</protein>
<dbReference type="InterPro" id="IPR021508">
    <property type="entry name" value="Gp17-like"/>
</dbReference>
<evidence type="ECO:0000313" key="2">
    <source>
        <dbReference type="Proteomes" id="UP000541109"/>
    </source>
</evidence>